<feature type="domain" description="Small ribosomal subunit protein uS4 N-terminal" evidence="10">
    <location>
        <begin position="3"/>
        <end position="90"/>
    </location>
</feature>
<evidence type="ECO:0000256" key="8">
    <source>
        <dbReference type="RuleBase" id="RU003699"/>
    </source>
</evidence>
<dbReference type="RefSeq" id="WP_033162636.1">
    <property type="nucleotide sequence ID" value="NZ_CACVPP010000008.1"/>
</dbReference>
<dbReference type="Gene3D" id="1.10.1050.10">
    <property type="entry name" value="Ribosomal Protein S4 Delta 41, Chain A, domain 1"/>
    <property type="match status" value="1"/>
</dbReference>
<keyword evidence="5 7" id="KW-0687">Ribonucleoprotein</keyword>
<dbReference type="InterPro" id="IPR018079">
    <property type="entry name" value="Ribosomal_uS4_CS"/>
</dbReference>
<dbReference type="STRING" id="322505.SAMN04487836_10267"/>
<evidence type="ECO:0000313" key="12">
    <source>
        <dbReference type="Proteomes" id="UP000183028"/>
    </source>
</evidence>
<comment type="similarity">
    <text evidence="1 7 8">Belongs to the universal ribosomal protein uS4 family.</text>
</comment>
<dbReference type="InterPro" id="IPR002942">
    <property type="entry name" value="S4_RNA-bd"/>
</dbReference>
<feature type="domain" description="RNA-binding S4" evidence="9">
    <location>
        <begin position="91"/>
        <end position="155"/>
    </location>
</feature>
<organism evidence="11 12">
    <name type="scientific">Sharpea azabuensis</name>
    <dbReference type="NCBI Taxonomy" id="322505"/>
    <lineage>
        <taxon>Bacteria</taxon>
        <taxon>Bacillati</taxon>
        <taxon>Bacillota</taxon>
        <taxon>Erysipelotrichia</taxon>
        <taxon>Erysipelotrichales</taxon>
        <taxon>Coprobacillaceae</taxon>
        <taxon>Sharpea</taxon>
    </lineage>
</organism>
<evidence type="ECO:0000256" key="2">
    <source>
        <dbReference type="ARBA" id="ARBA00022730"/>
    </source>
</evidence>
<proteinExistence type="inferred from homology"/>
<dbReference type="PROSITE" id="PS00632">
    <property type="entry name" value="RIBOSOMAL_S4"/>
    <property type="match status" value="1"/>
</dbReference>
<dbReference type="InterPro" id="IPR022801">
    <property type="entry name" value="Ribosomal_uS4"/>
</dbReference>
<dbReference type="AlphaFoldDB" id="A0A1H6R4J1"/>
<dbReference type="Proteomes" id="UP000183028">
    <property type="component" value="Unassembled WGS sequence"/>
</dbReference>
<dbReference type="GeneID" id="54120037"/>
<sequence>MARYTGPVWKKSRRLGFSVLENGKELAKRPYAPGQHGQGRHKMTEYGLQLAEKQKVRHMYGLNEKQFHNTYNKATKMEGVQGANFLFLLESRLDNVVYRMGFAATRRQARQLVNHGHILLNGKKNNIPSTIVKPGDTVSVKEKSLQLDVIKNALEAQTATLGFVEVDADKRTGKYVRLPERSELNQEINEQLIVEYYNRLG</sequence>
<dbReference type="NCBIfam" id="NF003717">
    <property type="entry name" value="PRK05327.1"/>
    <property type="match status" value="1"/>
</dbReference>
<dbReference type="SMART" id="SM01390">
    <property type="entry name" value="Ribosomal_S4"/>
    <property type="match status" value="1"/>
</dbReference>
<evidence type="ECO:0000256" key="5">
    <source>
        <dbReference type="ARBA" id="ARBA00023274"/>
    </source>
</evidence>
<keyword evidence="2 7" id="KW-0699">rRNA-binding</keyword>
<dbReference type="eggNOG" id="COG0522">
    <property type="taxonomic scope" value="Bacteria"/>
</dbReference>
<dbReference type="GO" id="GO:0015935">
    <property type="term" value="C:small ribosomal subunit"/>
    <property type="evidence" value="ECO:0007669"/>
    <property type="project" value="InterPro"/>
</dbReference>
<dbReference type="InterPro" id="IPR005709">
    <property type="entry name" value="Ribosomal_uS4_bac-type"/>
</dbReference>
<evidence type="ECO:0000313" key="11">
    <source>
        <dbReference type="EMBL" id="SEI50731.1"/>
    </source>
</evidence>
<evidence type="ECO:0000256" key="7">
    <source>
        <dbReference type="HAMAP-Rule" id="MF_01306"/>
    </source>
</evidence>
<dbReference type="GO" id="GO:0042274">
    <property type="term" value="P:ribosomal small subunit biogenesis"/>
    <property type="evidence" value="ECO:0007669"/>
    <property type="project" value="TreeGrafter"/>
</dbReference>
<dbReference type="SUPFAM" id="SSF55174">
    <property type="entry name" value="Alpha-L RNA-binding motif"/>
    <property type="match status" value="1"/>
</dbReference>
<evidence type="ECO:0000256" key="3">
    <source>
        <dbReference type="ARBA" id="ARBA00022884"/>
    </source>
</evidence>
<dbReference type="SMART" id="SM00363">
    <property type="entry name" value="S4"/>
    <property type="match status" value="1"/>
</dbReference>
<evidence type="ECO:0000256" key="6">
    <source>
        <dbReference type="ARBA" id="ARBA00035254"/>
    </source>
</evidence>
<dbReference type="InterPro" id="IPR036986">
    <property type="entry name" value="S4_RNA-bd_sf"/>
</dbReference>
<dbReference type="PANTHER" id="PTHR11831:SF4">
    <property type="entry name" value="SMALL RIBOSOMAL SUBUNIT PROTEIN US4M"/>
    <property type="match status" value="1"/>
</dbReference>
<dbReference type="GO" id="GO:0019843">
    <property type="term" value="F:rRNA binding"/>
    <property type="evidence" value="ECO:0007669"/>
    <property type="project" value="UniProtKB-UniRule"/>
</dbReference>
<dbReference type="OrthoDB" id="9803672at2"/>
<comment type="function">
    <text evidence="7">With S5 and S12 plays an important role in translational accuracy.</text>
</comment>
<dbReference type="GO" id="GO:0003735">
    <property type="term" value="F:structural constituent of ribosome"/>
    <property type="evidence" value="ECO:0007669"/>
    <property type="project" value="InterPro"/>
</dbReference>
<dbReference type="Pfam" id="PF00163">
    <property type="entry name" value="Ribosomal_S4"/>
    <property type="match status" value="1"/>
</dbReference>
<keyword evidence="12" id="KW-1185">Reference proteome</keyword>
<comment type="function">
    <text evidence="7">One of the primary rRNA binding proteins, it binds directly to 16S rRNA where it nucleates assembly of the body of the 30S subunit.</text>
</comment>
<dbReference type="PROSITE" id="PS50889">
    <property type="entry name" value="S4"/>
    <property type="match status" value="1"/>
</dbReference>
<dbReference type="CDD" id="cd00165">
    <property type="entry name" value="S4"/>
    <property type="match status" value="1"/>
</dbReference>
<dbReference type="NCBIfam" id="TIGR01017">
    <property type="entry name" value="rpsD_bact"/>
    <property type="match status" value="1"/>
</dbReference>
<dbReference type="FunFam" id="3.10.290.10:FF:000001">
    <property type="entry name" value="30S ribosomal protein S4"/>
    <property type="match status" value="1"/>
</dbReference>
<keyword evidence="3 7" id="KW-0694">RNA-binding</keyword>
<dbReference type="PANTHER" id="PTHR11831">
    <property type="entry name" value="30S 40S RIBOSOMAL PROTEIN"/>
    <property type="match status" value="1"/>
</dbReference>
<evidence type="ECO:0000256" key="1">
    <source>
        <dbReference type="ARBA" id="ARBA00007465"/>
    </source>
</evidence>
<dbReference type="EMBL" id="FNYK01000007">
    <property type="protein sequence ID" value="SEI50731.1"/>
    <property type="molecule type" value="Genomic_DNA"/>
</dbReference>
<accession>A0A1H6R4J1</accession>
<reference evidence="12" key="1">
    <citation type="submission" date="2016-10" db="EMBL/GenBank/DDBJ databases">
        <authorList>
            <person name="Varghese N."/>
        </authorList>
    </citation>
    <scope>NUCLEOTIDE SEQUENCE [LARGE SCALE GENOMIC DNA]</scope>
    <source>
        <strain evidence="12">DSM 20406</strain>
    </source>
</reference>
<comment type="subunit">
    <text evidence="7">Part of the 30S ribosomal subunit. Contacts protein S5. The interaction surface between S4 and S5 is involved in control of translational fidelity.</text>
</comment>
<dbReference type="Pfam" id="PF01479">
    <property type="entry name" value="S4"/>
    <property type="match status" value="1"/>
</dbReference>
<keyword evidence="4 7" id="KW-0689">Ribosomal protein</keyword>
<dbReference type="InterPro" id="IPR001912">
    <property type="entry name" value="Ribosomal_uS4_N"/>
</dbReference>
<dbReference type="GO" id="GO:0006412">
    <property type="term" value="P:translation"/>
    <property type="evidence" value="ECO:0007669"/>
    <property type="project" value="UniProtKB-UniRule"/>
</dbReference>
<gene>
    <name evidence="7" type="primary">rpsD</name>
    <name evidence="11" type="ORF">SAMN04487834_10071</name>
</gene>
<evidence type="ECO:0000256" key="4">
    <source>
        <dbReference type="ARBA" id="ARBA00022980"/>
    </source>
</evidence>
<dbReference type="Gene3D" id="3.10.290.10">
    <property type="entry name" value="RNA-binding S4 domain"/>
    <property type="match status" value="1"/>
</dbReference>
<evidence type="ECO:0000259" key="9">
    <source>
        <dbReference type="SMART" id="SM00363"/>
    </source>
</evidence>
<dbReference type="HAMAP" id="MF_01306_B">
    <property type="entry name" value="Ribosomal_uS4_B"/>
    <property type="match status" value="1"/>
</dbReference>
<name>A0A1H6R4J1_9FIRM</name>
<protein>
    <recommendedName>
        <fullName evidence="6 7">Small ribosomal subunit protein uS4</fullName>
    </recommendedName>
</protein>
<evidence type="ECO:0000259" key="10">
    <source>
        <dbReference type="SMART" id="SM01390"/>
    </source>
</evidence>